<sequence>MENIIDNFKKGTSYLNENKYFIGLSMILVNIGARFIIDELDDETRSYISNTIVRKIFIFCAFFMATRDIFTSLILTVVFVIIINEFLGKDEEDKKDKKGGSFNKGVLEKAIQDLKNVQNTI</sequence>
<name>A0A6C0BSN5_9ZZZZ</name>
<reference evidence="2" key="1">
    <citation type="journal article" date="2020" name="Nature">
        <title>Giant virus diversity and host interactions through global metagenomics.</title>
        <authorList>
            <person name="Schulz F."/>
            <person name="Roux S."/>
            <person name="Paez-Espino D."/>
            <person name="Jungbluth S."/>
            <person name="Walsh D.A."/>
            <person name="Denef V.J."/>
            <person name="McMahon K.D."/>
            <person name="Konstantinidis K.T."/>
            <person name="Eloe-Fadrosh E.A."/>
            <person name="Kyrpides N.C."/>
            <person name="Woyke T."/>
        </authorList>
    </citation>
    <scope>NUCLEOTIDE SEQUENCE</scope>
    <source>
        <strain evidence="2">GVMAG-M-3300018428-35</strain>
    </source>
</reference>
<feature type="transmembrane region" description="Helical" evidence="1">
    <location>
        <begin position="20"/>
        <end position="37"/>
    </location>
</feature>
<protein>
    <submittedName>
        <fullName evidence="2">Uncharacterized protein</fullName>
    </submittedName>
</protein>
<proteinExistence type="predicted"/>
<accession>A0A6C0BSN5</accession>
<keyword evidence="1" id="KW-1133">Transmembrane helix</keyword>
<feature type="transmembrane region" description="Helical" evidence="1">
    <location>
        <begin position="57"/>
        <end position="83"/>
    </location>
</feature>
<evidence type="ECO:0000256" key="1">
    <source>
        <dbReference type="SAM" id="Phobius"/>
    </source>
</evidence>
<keyword evidence="1" id="KW-0472">Membrane</keyword>
<dbReference type="AlphaFoldDB" id="A0A6C0BSN5"/>
<evidence type="ECO:0000313" key="2">
    <source>
        <dbReference type="EMBL" id="QHS95407.1"/>
    </source>
</evidence>
<keyword evidence="1" id="KW-0812">Transmembrane</keyword>
<organism evidence="2">
    <name type="scientific">viral metagenome</name>
    <dbReference type="NCBI Taxonomy" id="1070528"/>
    <lineage>
        <taxon>unclassified sequences</taxon>
        <taxon>metagenomes</taxon>
        <taxon>organismal metagenomes</taxon>
    </lineage>
</organism>
<dbReference type="EMBL" id="MN739249">
    <property type="protein sequence ID" value="QHS95407.1"/>
    <property type="molecule type" value="Genomic_DNA"/>
</dbReference>